<sequence length="134" mass="14733">MAGLPMIPEVLKQMFKTPATNTFPAKYLPRSVTAFLAQVAGGKAEIHPPVAVPPAFRGKIVYDREACIGCKICINVCPAHAIEFLPGTKKVRIYVTQCCFCSQCNDVCPKDALHMSTEFLLADEDRFSDNLIVE</sequence>
<dbReference type="PROSITE" id="PS51379">
    <property type="entry name" value="4FE4S_FER_2"/>
    <property type="match status" value="2"/>
</dbReference>
<gene>
    <name evidence="9" type="ORF">ENN52_05545</name>
</gene>
<keyword evidence="2" id="KW-0004">4Fe-4S</keyword>
<dbReference type="AlphaFoldDB" id="A0A831PP51"/>
<evidence type="ECO:0000313" key="9">
    <source>
        <dbReference type="EMBL" id="HDS63574.1"/>
    </source>
</evidence>
<feature type="domain" description="4Fe-4S ferredoxin-type" evidence="8">
    <location>
        <begin position="58"/>
        <end position="87"/>
    </location>
</feature>
<evidence type="ECO:0000256" key="5">
    <source>
        <dbReference type="ARBA" id="ARBA00022982"/>
    </source>
</evidence>
<dbReference type="GO" id="GO:0046872">
    <property type="term" value="F:metal ion binding"/>
    <property type="evidence" value="ECO:0007669"/>
    <property type="project" value="UniProtKB-KW"/>
</dbReference>
<dbReference type="GO" id="GO:0051539">
    <property type="term" value="F:4 iron, 4 sulfur cluster binding"/>
    <property type="evidence" value="ECO:0007669"/>
    <property type="project" value="UniProtKB-KW"/>
</dbReference>
<protein>
    <submittedName>
        <fullName evidence="9">4Fe-4S dicluster domain-containing protein</fullName>
    </submittedName>
</protein>
<dbReference type="Proteomes" id="UP000885648">
    <property type="component" value="Unassembled WGS sequence"/>
</dbReference>
<evidence type="ECO:0000256" key="6">
    <source>
        <dbReference type="ARBA" id="ARBA00023004"/>
    </source>
</evidence>
<dbReference type="PANTHER" id="PTHR43687:SF6">
    <property type="entry name" value="L-ASPARTATE SEMIALDEHYDE SULFURTRANSFERASE IRON-SULFUR SUBUNIT"/>
    <property type="match status" value="1"/>
</dbReference>
<evidence type="ECO:0000256" key="3">
    <source>
        <dbReference type="ARBA" id="ARBA00022723"/>
    </source>
</evidence>
<dbReference type="PROSITE" id="PS00198">
    <property type="entry name" value="4FE4S_FER_1"/>
    <property type="match status" value="2"/>
</dbReference>
<keyword evidence="7" id="KW-0411">Iron-sulfur</keyword>
<accession>A0A831PP51</accession>
<proteinExistence type="predicted"/>
<dbReference type="Pfam" id="PF13237">
    <property type="entry name" value="Fer4_10"/>
    <property type="match status" value="1"/>
</dbReference>
<evidence type="ECO:0000256" key="4">
    <source>
        <dbReference type="ARBA" id="ARBA00022737"/>
    </source>
</evidence>
<dbReference type="PANTHER" id="PTHR43687">
    <property type="entry name" value="ADENYLYLSULFATE REDUCTASE, BETA SUBUNIT"/>
    <property type="match status" value="1"/>
</dbReference>
<keyword evidence="4" id="KW-0677">Repeat</keyword>
<organism evidence="9">
    <name type="scientific">Methanofollis liminatans</name>
    <dbReference type="NCBI Taxonomy" id="2201"/>
    <lineage>
        <taxon>Archaea</taxon>
        <taxon>Methanobacteriati</taxon>
        <taxon>Methanobacteriota</taxon>
        <taxon>Stenosarchaea group</taxon>
        <taxon>Methanomicrobia</taxon>
        <taxon>Methanomicrobiales</taxon>
        <taxon>Methanomicrobiaceae</taxon>
        <taxon>Methanofollis</taxon>
    </lineage>
</organism>
<evidence type="ECO:0000256" key="7">
    <source>
        <dbReference type="ARBA" id="ARBA00023014"/>
    </source>
</evidence>
<keyword evidence="6" id="KW-0408">Iron</keyword>
<dbReference type="SUPFAM" id="SSF54862">
    <property type="entry name" value="4Fe-4S ferredoxins"/>
    <property type="match status" value="1"/>
</dbReference>
<evidence type="ECO:0000259" key="8">
    <source>
        <dbReference type="PROSITE" id="PS51379"/>
    </source>
</evidence>
<dbReference type="EMBL" id="DSBY01000229">
    <property type="protein sequence ID" value="HDS63574.1"/>
    <property type="molecule type" value="Genomic_DNA"/>
</dbReference>
<keyword evidence="3" id="KW-0479">Metal-binding</keyword>
<evidence type="ECO:0000256" key="1">
    <source>
        <dbReference type="ARBA" id="ARBA00022448"/>
    </source>
</evidence>
<dbReference type="NCBIfam" id="NF006221">
    <property type="entry name" value="PRK08348.1"/>
    <property type="match status" value="1"/>
</dbReference>
<keyword evidence="1" id="KW-0813">Transport</keyword>
<dbReference type="Gene3D" id="3.30.70.3270">
    <property type="match status" value="1"/>
</dbReference>
<dbReference type="InterPro" id="IPR017900">
    <property type="entry name" value="4Fe4S_Fe_S_CS"/>
</dbReference>
<keyword evidence="5" id="KW-0249">Electron transport</keyword>
<name>A0A831PP51_9EURY</name>
<evidence type="ECO:0000256" key="2">
    <source>
        <dbReference type="ARBA" id="ARBA00022485"/>
    </source>
</evidence>
<feature type="domain" description="4Fe-4S ferredoxin-type" evidence="8">
    <location>
        <begin position="89"/>
        <end position="118"/>
    </location>
</feature>
<dbReference type="InterPro" id="IPR017896">
    <property type="entry name" value="4Fe4S_Fe-S-bd"/>
</dbReference>
<dbReference type="InterPro" id="IPR050572">
    <property type="entry name" value="Fe-S_Ferredoxin"/>
</dbReference>
<reference evidence="9" key="1">
    <citation type="journal article" date="2020" name="mSystems">
        <title>Genome- and Community-Level Interaction Insights into Carbon Utilization and Element Cycling Functions of Hydrothermarchaeota in Hydrothermal Sediment.</title>
        <authorList>
            <person name="Zhou Z."/>
            <person name="Liu Y."/>
            <person name="Xu W."/>
            <person name="Pan J."/>
            <person name="Luo Z.H."/>
            <person name="Li M."/>
        </authorList>
    </citation>
    <scope>NUCLEOTIDE SEQUENCE</scope>
    <source>
        <strain evidence="9">SpSt-1183</strain>
    </source>
</reference>
<comment type="caution">
    <text evidence="9">The sequence shown here is derived from an EMBL/GenBank/DDBJ whole genome shotgun (WGS) entry which is preliminary data.</text>
</comment>
<dbReference type="GO" id="GO:0016491">
    <property type="term" value="F:oxidoreductase activity"/>
    <property type="evidence" value="ECO:0007669"/>
    <property type="project" value="UniProtKB-ARBA"/>
</dbReference>